<comment type="caution">
    <text evidence="2">The sequence shown here is derived from an EMBL/GenBank/DDBJ whole genome shotgun (WGS) entry which is preliminary data.</text>
</comment>
<dbReference type="AlphaFoldDB" id="A0A918Z6D2"/>
<keyword evidence="1" id="KW-0472">Membrane</keyword>
<dbReference type="Pfam" id="PF10067">
    <property type="entry name" value="DUF2306"/>
    <property type="match status" value="1"/>
</dbReference>
<organism evidence="2 3">
    <name type="scientific">Vulcaniibacterium thermophilum</name>
    <dbReference type="NCBI Taxonomy" id="1169913"/>
    <lineage>
        <taxon>Bacteria</taxon>
        <taxon>Pseudomonadati</taxon>
        <taxon>Pseudomonadota</taxon>
        <taxon>Gammaproteobacteria</taxon>
        <taxon>Lysobacterales</taxon>
        <taxon>Lysobacteraceae</taxon>
        <taxon>Vulcaniibacterium</taxon>
    </lineage>
</organism>
<feature type="transmembrane region" description="Helical" evidence="1">
    <location>
        <begin position="59"/>
        <end position="78"/>
    </location>
</feature>
<reference evidence="2" key="2">
    <citation type="submission" date="2020-09" db="EMBL/GenBank/DDBJ databases">
        <authorList>
            <person name="Sun Q."/>
            <person name="Kim S."/>
        </authorList>
    </citation>
    <scope>NUCLEOTIDE SEQUENCE</scope>
    <source>
        <strain evidence="2">KCTC 32020</strain>
    </source>
</reference>
<gene>
    <name evidence="2" type="ORF">GCM10007167_21170</name>
</gene>
<keyword evidence="1" id="KW-0812">Transmembrane</keyword>
<feature type="transmembrane region" description="Helical" evidence="1">
    <location>
        <begin position="6"/>
        <end position="23"/>
    </location>
</feature>
<dbReference type="EMBL" id="BNCF01000012">
    <property type="protein sequence ID" value="GHE38852.1"/>
    <property type="molecule type" value="Genomic_DNA"/>
</dbReference>
<keyword evidence="3" id="KW-1185">Reference proteome</keyword>
<feature type="transmembrane region" description="Helical" evidence="1">
    <location>
        <begin position="90"/>
        <end position="111"/>
    </location>
</feature>
<evidence type="ECO:0008006" key="4">
    <source>
        <dbReference type="Google" id="ProtNLM"/>
    </source>
</evidence>
<keyword evidence="1" id="KW-1133">Transmembrane helix</keyword>
<accession>A0A918Z6D2</accession>
<dbReference type="InterPro" id="IPR018750">
    <property type="entry name" value="DUF2306_membrane"/>
</dbReference>
<dbReference type="Proteomes" id="UP000636453">
    <property type="component" value="Unassembled WGS sequence"/>
</dbReference>
<proteinExistence type="predicted"/>
<feature type="transmembrane region" description="Helical" evidence="1">
    <location>
        <begin position="123"/>
        <end position="139"/>
    </location>
</feature>
<reference evidence="2" key="1">
    <citation type="journal article" date="2014" name="Int. J. Syst. Evol. Microbiol.">
        <title>Complete genome sequence of Corynebacterium casei LMG S-19264T (=DSM 44701T), isolated from a smear-ripened cheese.</title>
        <authorList>
            <consortium name="US DOE Joint Genome Institute (JGI-PGF)"/>
            <person name="Walter F."/>
            <person name="Albersmeier A."/>
            <person name="Kalinowski J."/>
            <person name="Ruckert C."/>
        </authorList>
    </citation>
    <scope>NUCLEOTIDE SEQUENCE</scope>
    <source>
        <strain evidence="2">KCTC 32020</strain>
    </source>
</reference>
<evidence type="ECO:0000256" key="1">
    <source>
        <dbReference type="SAM" id="Phobius"/>
    </source>
</evidence>
<evidence type="ECO:0000313" key="3">
    <source>
        <dbReference type="Proteomes" id="UP000636453"/>
    </source>
</evidence>
<dbReference type="RefSeq" id="WP_186760927.1">
    <property type="nucleotide sequence ID" value="NZ_BNCF01000012.1"/>
</dbReference>
<feature type="transmembrane region" description="Helical" evidence="1">
    <location>
        <begin position="190"/>
        <end position="211"/>
    </location>
</feature>
<feature type="transmembrane region" description="Helical" evidence="1">
    <location>
        <begin position="35"/>
        <end position="53"/>
    </location>
</feature>
<feature type="transmembrane region" description="Helical" evidence="1">
    <location>
        <begin position="159"/>
        <end position="178"/>
    </location>
</feature>
<name>A0A918Z6D2_9GAMM</name>
<sequence>MKALHVVAGLIALVAGALALVARKGSPLHRHSGRVFVVAMLAMASSGALMAVFVKPDRVNALAGATTVYLVLSGVLAMRWPVSRIRVPCLALMAAALALGSFALVLAVQAATSATGTVNGIPAPPLLLFAAIGLGGGLLDARMLRAGRIEGVPRLLRHLWRMCLAMFVATASFFLGQAKVFPEAVRESGLLPVPVLLVIAVGVYWLARVLIKREGALRRARPPALPGRSTTR</sequence>
<evidence type="ECO:0000313" key="2">
    <source>
        <dbReference type="EMBL" id="GHE38852.1"/>
    </source>
</evidence>
<protein>
    <recommendedName>
        <fullName evidence="4">DUF2306 domain-containing protein</fullName>
    </recommendedName>
</protein>